<gene>
    <name evidence="2" type="ORF">GCM10010989_28570</name>
</gene>
<comment type="caution">
    <text evidence="2">The sequence shown here is derived from an EMBL/GenBank/DDBJ whole genome shotgun (WGS) entry which is preliminary data.</text>
</comment>
<keyword evidence="3" id="KW-1185">Reference proteome</keyword>
<evidence type="ECO:0000256" key="1">
    <source>
        <dbReference type="SAM" id="MobiDB-lite"/>
    </source>
</evidence>
<dbReference type="EMBL" id="BMIO01000011">
    <property type="protein sequence ID" value="GGD52708.1"/>
    <property type="molecule type" value="Genomic_DNA"/>
</dbReference>
<sequence length="422" mass="47995">MVLRASRESDVDTVSEDLDHPHHGDRLSYVSSAPKPRSNPKDAYSPYVANQILGAARAEIQAAITRVRTGIAHLQQVKLCAFERPPNACEAVLLDITDGKAFEEVNSKYIIQLKEEGFDLTAPINPIDLSEYDLEIIRNVARDIVINGEIIPNNHSINLHELHRIKKFSPEFSDIMIAEGKIFLEKTRREVHARRDNDKKLTEISTPPCKNIINSENYDIIEIQLERRFYVLKAWLQHGIPIHKKVWINFDMKGVSSWEDPDYGIVVIPILTGKRNSIYNRHSELIDNIKSLLDSLSIKHLKRPKSAHFTNLIAKIQVLEEWIVSGAPSSYASCSFDLRFLVDWVDGDLGLASLNRHRAVRTHPRYGPYVQWGFQLLRALKVQFQTRGLVSWPAARPRRGYKSATDIASSVGPSQDELTRPC</sequence>
<dbReference type="AlphaFoldDB" id="A0A916YML0"/>
<organism evidence="2 3">
    <name type="scientific">Croceicoccus pelagius</name>
    <dbReference type="NCBI Taxonomy" id="1703341"/>
    <lineage>
        <taxon>Bacteria</taxon>
        <taxon>Pseudomonadati</taxon>
        <taxon>Pseudomonadota</taxon>
        <taxon>Alphaproteobacteria</taxon>
        <taxon>Sphingomonadales</taxon>
        <taxon>Erythrobacteraceae</taxon>
        <taxon>Croceicoccus</taxon>
    </lineage>
</organism>
<accession>A0A916YML0</accession>
<name>A0A916YML0_9SPHN</name>
<evidence type="ECO:0000313" key="3">
    <source>
        <dbReference type="Proteomes" id="UP000598997"/>
    </source>
</evidence>
<feature type="compositionally biased region" description="Basic and acidic residues" evidence="1">
    <location>
        <begin position="17"/>
        <end position="26"/>
    </location>
</feature>
<dbReference type="Proteomes" id="UP000598997">
    <property type="component" value="Unassembled WGS sequence"/>
</dbReference>
<proteinExistence type="predicted"/>
<protein>
    <submittedName>
        <fullName evidence="2">Uncharacterized protein</fullName>
    </submittedName>
</protein>
<feature type="region of interest" description="Disordered" evidence="1">
    <location>
        <begin position="1"/>
        <end position="41"/>
    </location>
</feature>
<feature type="region of interest" description="Disordered" evidence="1">
    <location>
        <begin position="403"/>
        <end position="422"/>
    </location>
</feature>
<evidence type="ECO:0000313" key="2">
    <source>
        <dbReference type="EMBL" id="GGD52708.1"/>
    </source>
</evidence>
<feature type="compositionally biased region" description="Basic and acidic residues" evidence="1">
    <location>
        <begin position="1"/>
        <end position="10"/>
    </location>
</feature>
<reference evidence="2 3" key="1">
    <citation type="journal article" date="2014" name="Int. J. Syst. Evol. Microbiol.">
        <title>Complete genome sequence of Corynebacterium casei LMG S-19264T (=DSM 44701T), isolated from a smear-ripened cheese.</title>
        <authorList>
            <consortium name="US DOE Joint Genome Institute (JGI-PGF)"/>
            <person name="Walter F."/>
            <person name="Albersmeier A."/>
            <person name="Kalinowski J."/>
            <person name="Ruckert C."/>
        </authorList>
    </citation>
    <scope>NUCLEOTIDE SEQUENCE [LARGE SCALE GENOMIC DNA]</scope>
    <source>
        <strain evidence="2 3">CGMCC 1.15358</strain>
    </source>
</reference>